<keyword evidence="2" id="KW-0012">Acyltransferase</keyword>
<name>A0ABY7HS63_9GAMM</name>
<protein>
    <submittedName>
        <fullName evidence="2">GNAT family N-acetyltransferase</fullName>
        <ecNumber evidence="2">2.3.1.-</ecNumber>
    </submittedName>
</protein>
<feature type="domain" description="N-acetyltransferase" evidence="1">
    <location>
        <begin position="16"/>
        <end position="148"/>
    </location>
</feature>
<dbReference type="InterPro" id="IPR000182">
    <property type="entry name" value="GNAT_dom"/>
</dbReference>
<dbReference type="PROSITE" id="PS51186">
    <property type="entry name" value="GNAT"/>
    <property type="match status" value="1"/>
</dbReference>
<reference evidence="2" key="1">
    <citation type="submission" date="2022-12" db="EMBL/GenBank/DDBJ databases">
        <title>Complete genome sequence of an Australian strain of Rouxiella badensis DAR84756 and resolution of the R. badensis DSM100043 and R. chamberiensis DSM28324 genomes.</title>
        <authorList>
            <person name="Paul S."/>
            <person name="Anderson P.J."/>
            <person name="Maynard G."/>
            <person name="Dyall-Smith M."/>
            <person name="Kudinha T."/>
        </authorList>
    </citation>
    <scope>NUCLEOTIDE SEQUENCE</scope>
    <source>
        <strain evidence="2">DSM 28324</strain>
    </source>
</reference>
<dbReference type="EMBL" id="CP114058">
    <property type="protein sequence ID" value="WAT02256.1"/>
    <property type="molecule type" value="Genomic_DNA"/>
</dbReference>
<keyword evidence="2" id="KW-0808">Transferase</keyword>
<proteinExistence type="predicted"/>
<dbReference type="InterPro" id="IPR016181">
    <property type="entry name" value="Acyl_CoA_acyltransferase"/>
</dbReference>
<organism evidence="2 3">
    <name type="scientific">Rouxiella chamberiensis</name>
    <dbReference type="NCBI Taxonomy" id="1513468"/>
    <lineage>
        <taxon>Bacteria</taxon>
        <taxon>Pseudomonadati</taxon>
        <taxon>Pseudomonadota</taxon>
        <taxon>Gammaproteobacteria</taxon>
        <taxon>Enterobacterales</taxon>
        <taxon>Yersiniaceae</taxon>
        <taxon>Rouxiella</taxon>
    </lineage>
</organism>
<evidence type="ECO:0000259" key="1">
    <source>
        <dbReference type="PROSITE" id="PS51186"/>
    </source>
</evidence>
<sequence>MTEQSAVMHPNTLSPITLREMTADDLPACHGLSQQVSWPHRLEDWQLALHCGKGWVAEAEGKVVGSAIYWQWGSDYATLGLVIVSPECQGRGIGKQLLLTLTGKLDGSIVRLHATPEGRPLYEKLGFVATGEIRQQQSRELPAIAPPELTVDEALRALNADDVTKMTALDAQSSGMQRGILYQALGDPTSAMRMVKGLMLTRDGEPAGFAMLREFGRGYALGPVITQNVQDAQKLIAQLLHEIPGQFVRLDVEADSGLAEWLDTLGLACVDSPTTMYKDGAPLRASNGWRNLVLATQAMG</sequence>
<dbReference type="Gene3D" id="3.40.630.90">
    <property type="match status" value="1"/>
</dbReference>
<dbReference type="SUPFAM" id="SSF55729">
    <property type="entry name" value="Acyl-CoA N-acyltransferases (Nat)"/>
    <property type="match status" value="1"/>
</dbReference>
<dbReference type="Proteomes" id="UP001164712">
    <property type="component" value="Chromosome"/>
</dbReference>
<dbReference type="InterPro" id="IPR052729">
    <property type="entry name" value="Acyl/Acetyltrans_Enzymes"/>
</dbReference>
<evidence type="ECO:0000313" key="3">
    <source>
        <dbReference type="Proteomes" id="UP001164712"/>
    </source>
</evidence>
<gene>
    <name evidence="2" type="ORF">O1V66_06365</name>
</gene>
<keyword evidence="3" id="KW-1185">Reference proteome</keyword>
<dbReference type="EC" id="2.3.1.-" evidence="2"/>
<dbReference type="Pfam" id="PF13508">
    <property type="entry name" value="Acetyltransf_7"/>
    <property type="match status" value="1"/>
</dbReference>
<dbReference type="Gene3D" id="3.40.630.30">
    <property type="match status" value="1"/>
</dbReference>
<dbReference type="GO" id="GO:0016746">
    <property type="term" value="F:acyltransferase activity"/>
    <property type="evidence" value="ECO:0007669"/>
    <property type="project" value="UniProtKB-KW"/>
</dbReference>
<dbReference type="CDD" id="cd04301">
    <property type="entry name" value="NAT_SF"/>
    <property type="match status" value="1"/>
</dbReference>
<accession>A0ABY7HS63</accession>
<evidence type="ECO:0000313" key="2">
    <source>
        <dbReference type="EMBL" id="WAT02256.1"/>
    </source>
</evidence>
<dbReference type="PANTHER" id="PTHR47237">
    <property type="entry name" value="SLL0310 PROTEIN"/>
    <property type="match status" value="1"/>
</dbReference>
<dbReference type="RefSeq" id="WP_045047974.1">
    <property type="nucleotide sequence ID" value="NZ_CP114058.1"/>
</dbReference>
<dbReference type="PANTHER" id="PTHR47237:SF2">
    <property type="entry name" value="BLL4206 PROTEIN"/>
    <property type="match status" value="1"/>
</dbReference>
<dbReference type="Pfam" id="PF18014">
    <property type="entry name" value="Acetyltransf_18"/>
    <property type="match status" value="1"/>
</dbReference>
<dbReference type="InterPro" id="IPR041496">
    <property type="entry name" value="YitH/HolE_GNAT"/>
</dbReference>